<accession>A0A1Y6B429</accession>
<gene>
    <name evidence="2" type="ORF">SAMN05428998_101337</name>
</gene>
<evidence type="ECO:0000256" key="1">
    <source>
        <dbReference type="SAM" id="Phobius"/>
    </source>
</evidence>
<name>A0A1Y6B429_9PROT</name>
<dbReference type="STRING" id="560819.SAMN05428998_101337"/>
<dbReference type="AlphaFoldDB" id="A0A1Y6B429"/>
<dbReference type="EMBL" id="FWZX01000001">
    <property type="protein sequence ID" value="SME90729.1"/>
    <property type="molecule type" value="Genomic_DNA"/>
</dbReference>
<evidence type="ECO:0000313" key="3">
    <source>
        <dbReference type="Proteomes" id="UP000192917"/>
    </source>
</evidence>
<keyword evidence="3" id="KW-1185">Reference proteome</keyword>
<keyword evidence="1 2" id="KW-0812">Transmembrane</keyword>
<proteinExistence type="predicted"/>
<reference evidence="2 3" key="1">
    <citation type="submission" date="2017-04" db="EMBL/GenBank/DDBJ databases">
        <authorList>
            <person name="Afonso C.L."/>
            <person name="Miller P.J."/>
            <person name="Scott M.A."/>
            <person name="Spackman E."/>
            <person name="Goraichik I."/>
            <person name="Dimitrov K.M."/>
            <person name="Suarez D.L."/>
            <person name="Swayne D.E."/>
        </authorList>
    </citation>
    <scope>NUCLEOTIDE SEQUENCE [LARGE SCALE GENOMIC DNA]</scope>
    <source>
        <strain evidence="2 3">USBA 355</strain>
    </source>
</reference>
<evidence type="ECO:0000313" key="2">
    <source>
        <dbReference type="EMBL" id="SME90729.1"/>
    </source>
</evidence>
<protein>
    <submittedName>
        <fullName evidence="2">Transmembrane transcriptional regulator (Anti-sigma factor RsiW)</fullName>
    </submittedName>
</protein>
<keyword evidence="1" id="KW-0472">Membrane</keyword>
<dbReference type="Proteomes" id="UP000192917">
    <property type="component" value="Unassembled WGS sequence"/>
</dbReference>
<keyword evidence="1" id="KW-1133">Transmembrane helix</keyword>
<organism evidence="2 3">
    <name type="scientific">Tistlia consotensis USBA 355</name>
    <dbReference type="NCBI Taxonomy" id="560819"/>
    <lineage>
        <taxon>Bacteria</taxon>
        <taxon>Pseudomonadati</taxon>
        <taxon>Pseudomonadota</taxon>
        <taxon>Alphaproteobacteria</taxon>
        <taxon>Rhodospirillales</taxon>
        <taxon>Rhodovibrionaceae</taxon>
        <taxon>Tistlia</taxon>
    </lineage>
</organism>
<feature type="transmembrane region" description="Helical" evidence="1">
    <location>
        <begin position="82"/>
        <end position="103"/>
    </location>
</feature>
<dbReference type="RefSeq" id="WP_085120687.1">
    <property type="nucleotide sequence ID" value="NZ_FWZX01000001.1"/>
</dbReference>
<sequence>MSRRPITEDDLQAFVDQALDPPRRAEVEAYLEAHPEVAGRIEGYRRQRAALRAAFAPVADEPLPPELSLARLIEARRRTRTVWWRAAAAALLLGLGGGAGWSLHQAVAPEAPAGPGGILALAQEAADSYAVYAPDRVQPVEIRADQQARLVAWASQRLQRPVKVPDLTASGFRFMGGRLVATPHGPAVLFMYDDDRGTRLVVLSRPMAVERDAPMAERSKGDVAGFTWAQQGIGYSLVGPLPPDRLHPLADTVRRQVAPDA</sequence>